<comment type="similarity">
    <text evidence="1">Belongs to the UPF0065 (bug) family.</text>
</comment>
<evidence type="ECO:0000313" key="3">
    <source>
        <dbReference type="EMBL" id="ERL50542.1"/>
    </source>
</evidence>
<feature type="signal peptide" evidence="2">
    <location>
        <begin position="1"/>
        <end position="43"/>
    </location>
</feature>
<keyword evidence="4" id="KW-1185">Reference proteome</keyword>
<dbReference type="SUPFAM" id="SSF53850">
    <property type="entry name" value="Periplasmic binding protein-like II"/>
    <property type="match status" value="1"/>
</dbReference>
<dbReference type="STRING" id="1178482.AR456_06665"/>
<feature type="chain" id="PRO_5004806777" description="C4-dicarboxylate ABC transporter substrate-binding protein" evidence="2">
    <location>
        <begin position="44"/>
        <end position="343"/>
    </location>
</feature>
<evidence type="ECO:0000256" key="1">
    <source>
        <dbReference type="ARBA" id="ARBA00006987"/>
    </source>
</evidence>
<dbReference type="PANTHER" id="PTHR42928:SF5">
    <property type="entry name" value="BLR1237 PROTEIN"/>
    <property type="match status" value="1"/>
</dbReference>
<evidence type="ECO:0000256" key="2">
    <source>
        <dbReference type="SAM" id="SignalP"/>
    </source>
</evidence>
<gene>
    <name evidence="3" type="ORF">BJB45_05285</name>
</gene>
<evidence type="ECO:0008006" key="5">
    <source>
        <dbReference type="Google" id="ProtNLM"/>
    </source>
</evidence>
<keyword evidence="2" id="KW-0732">Signal</keyword>
<dbReference type="InterPro" id="IPR005064">
    <property type="entry name" value="BUG"/>
</dbReference>
<dbReference type="CDD" id="cd07012">
    <property type="entry name" value="PBP2_Bug_TTT"/>
    <property type="match status" value="1"/>
</dbReference>
<dbReference type="Gene3D" id="3.40.190.10">
    <property type="entry name" value="Periplasmic binding protein-like II"/>
    <property type="match status" value="1"/>
</dbReference>
<dbReference type="eggNOG" id="COG3181">
    <property type="taxonomic scope" value="Bacteria"/>
</dbReference>
<name>W1N4P2_9GAMM</name>
<sequence length="343" mass="36566">MTKLAKNKLPMNKLPMNKRGARVAILMPGLLAAGLLSAGLAQAEYSAGDEIQVLQGFKAGGGSDALAQLTQPFLSEELGVDFVNQYLPGATGAIAWTRLAKQSQADGTVISITNTPMLMTNYIMNDSITYSVDELTPIANVVTDPGIIVVPAESPYQTVEDFLAAAEESPGAITVGNSGVGGDDFFSTILIEQATGLTFQKVPFQGDGPSATAAMGGQIDASFNNLGNVYGHIEAGSLRALAVFSAERLEMLPDVPTMKEKGVDVVAGSSRGYSAPADIPEEAREQLIAAFESLKDNDEFKQTAQDRALNLDIQTGDDYTQMIKDMEAQYEKIWEEVKDQVNE</sequence>
<comment type="caution">
    <text evidence="3">The sequence shown here is derived from an EMBL/GenBank/DDBJ whole genome shotgun (WGS) entry which is preliminary data.</text>
</comment>
<evidence type="ECO:0000313" key="4">
    <source>
        <dbReference type="Proteomes" id="UP000019113"/>
    </source>
</evidence>
<dbReference type="Pfam" id="PF03401">
    <property type="entry name" value="TctC"/>
    <property type="match status" value="1"/>
</dbReference>
<reference evidence="3 4" key="1">
    <citation type="submission" date="2013-08" db="EMBL/GenBank/DDBJ databases">
        <title>draft genome of Halomonas huanghegensis, strain BJGMM-B45T.</title>
        <authorList>
            <person name="Miao C."/>
            <person name="Wan Y."/>
            <person name="Jin W."/>
        </authorList>
    </citation>
    <scope>NUCLEOTIDE SEQUENCE [LARGE SCALE GENOMIC DNA]</scope>
    <source>
        <strain evidence="3 4">BJGMM-B45</strain>
    </source>
</reference>
<protein>
    <recommendedName>
        <fullName evidence="5">C4-dicarboxylate ABC transporter substrate-binding protein</fullName>
    </recommendedName>
</protein>
<dbReference type="AlphaFoldDB" id="W1N4P2"/>
<dbReference type="Gene3D" id="3.40.190.150">
    <property type="entry name" value="Bordetella uptake gene, domain 1"/>
    <property type="match status" value="1"/>
</dbReference>
<dbReference type="PIRSF" id="PIRSF017082">
    <property type="entry name" value="YflP"/>
    <property type="match status" value="1"/>
</dbReference>
<dbReference type="InterPro" id="IPR042100">
    <property type="entry name" value="Bug_dom1"/>
</dbReference>
<dbReference type="PATRIC" id="fig|1178482.3.peg.3644"/>
<dbReference type="PANTHER" id="PTHR42928">
    <property type="entry name" value="TRICARBOXYLATE-BINDING PROTEIN"/>
    <property type="match status" value="1"/>
</dbReference>
<organism evidence="3 4">
    <name type="scientific">Halomonas huangheensis</name>
    <dbReference type="NCBI Taxonomy" id="1178482"/>
    <lineage>
        <taxon>Bacteria</taxon>
        <taxon>Pseudomonadati</taxon>
        <taxon>Pseudomonadota</taxon>
        <taxon>Gammaproteobacteria</taxon>
        <taxon>Oceanospirillales</taxon>
        <taxon>Halomonadaceae</taxon>
        <taxon>Halomonas</taxon>
    </lineage>
</organism>
<dbReference type="RefSeq" id="WP_021820594.1">
    <property type="nucleotide sequence ID" value="NZ_AVBC01000039.1"/>
</dbReference>
<dbReference type="EMBL" id="AVBC01000039">
    <property type="protein sequence ID" value="ERL50542.1"/>
    <property type="molecule type" value="Genomic_DNA"/>
</dbReference>
<dbReference type="Proteomes" id="UP000019113">
    <property type="component" value="Unassembled WGS sequence"/>
</dbReference>
<accession>W1N4P2</accession>
<proteinExistence type="inferred from homology"/>